<organism evidence="2 3">
    <name type="scientific">Favolaschia claudopus</name>
    <dbReference type="NCBI Taxonomy" id="2862362"/>
    <lineage>
        <taxon>Eukaryota</taxon>
        <taxon>Fungi</taxon>
        <taxon>Dikarya</taxon>
        <taxon>Basidiomycota</taxon>
        <taxon>Agaricomycotina</taxon>
        <taxon>Agaricomycetes</taxon>
        <taxon>Agaricomycetidae</taxon>
        <taxon>Agaricales</taxon>
        <taxon>Marasmiineae</taxon>
        <taxon>Mycenaceae</taxon>
        <taxon>Favolaschia</taxon>
    </lineage>
</organism>
<reference evidence="2 3" key="1">
    <citation type="journal article" date="2024" name="J Genomics">
        <title>Draft genome sequencing and assembly of Favolaschia claudopus CIRM-BRFM 2984 isolated from oak limbs.</title>
        <authorList>
            <person name="Navarro D."/>
            <person name="Drula E."/>
            <person name="Chaduli D."/>
            <person name="Cazenave R."/>
            <person name="Ahrendt S."/>
            <person name="Wang J."/>
            <person name="Lipzen A."/>
            <person name="Daum C."/>
            <person name="Barry K."/>
            <person name="Grigoriev I.V."/>
            <person name="Favel A."/>
            <person name="Rosso M.N."/>
            <person name="Martin F."/>
        </authorList>
    </citation>
    <scope>NUCLEOTIDE SEQUENCE [LARGE SCALE GENOMIC DNA]</scope>
    <source>
        <strain evidence="2 3">CIRM-BRFM 2984</strain>
    </source>
</reference>
<sequence length="118" mass="13288">MTFFSAFTSISSIFGLSVASSADLVCALYDHEYTPQIGSRVSFPAIPTACIAASKSTTLFFLRFCSCSYLYFTVVKFTYQRYRFSQNSICGEEVGIIERFSPHHLRTSLLVFLLSIFN</sequence>
<name>A0AAW0AU69_9AGAR</name>
<comment type="caution">
    <text evidence="2">The sequence shown here is derived from an EMBL/GenBank/DDBJ whole genome shotgun (WGS) entry which is preliminary data.</text>
</comment>
<keyword evidence="3" id="KW-1185">Reference proteome</keyword>
<dbReference type="EMBL" id="JAWWNJ010000049">
    <property type="protein sequence ID" value="KAK7016866.1"/>
    <property type="molecule type" value="Genomic_DNA"/>
</dbReference>
<evidence type="ECO:0000313" key="3">
    <source>
        <dbReference type="Proteomes" id="UP001362999"/>
    </source>
</evidence>
<keyword evidence="1" id="KW-0732">Signal</keyword>
<accession>A0AAW0AU69</accession>
<feature type="chain" id="PRO_5043900511" description="Secreted protein" evidence="1">
    <location>
        <begin position="20"/>
        <end position="118"/>
    </location>
</feature>
<protein>
    <recommendedName>
        <fullName evidence="4">Secreted protein</fullName>
    </recommendedName>
</protein>
<evidence type="ECO:0008006" key="4">
    <source>
        <dbReference type="Google" id="ProtNLM"/>
    </source>
</evidence>
<evidence type="ECO:0000256" key="1">
    <source>
        <dbReference type="SAM" id="SignalP"/>
    </source>
</evidence>
<dbReference type="Proteomes" id="UP001362999">
    <property type="component" value="Unassembled WGS sequence"/>
</dbReference>
<evidence type="ECO:0000313" key="2">
    <source>
        <dbReference type="EMBL" id="KAK7016866.1"/>
    </source>
</evidence>
<proteinExistence type="predicted"/>
<dbReference type="AlphaFoldDB" id="A0AAW0AU69"/>
<gene>
    <name evidence="2" type="ORF">R3P38DRAFT_1329480</name>
</gene>
<feature type="signal peptide" evidence="1">
    <location>
        <begin position="1"/>
        <end position="19"/>
    </location>
</feature>